<dbReference type="GO" id="GO:0016020">
    <property type="term" value="C:membrane"/>
    <property type="evidence" value="ECO:0007669"/>
    <property type="project" value="UniProtKB-SubCell"/>
</dbReference>
<dbReference type="Pfam" id="PF00230">
    <property type="entry name" value="MIP"/>
    <property type="match status" value="1"/>
</dbReference>
<gene>
    <name evidence="9" type="ORF">TKK_004281</name>
</gene>
<feature type="transmembrane region" description="Helical" evidence="8">
    <location>
        <begin position="176"/>
        <end position="195"/>
    </location>
</feature>
<feature type="transmembrane region" description="Helical" evidence="8">
    <location>
        <begin position="20"/>
        <end position="42"/>
    </location>
</feature>
<dbReference type="PANTHER" id="PTHR19139">
    <property type="entry name" value="AQUAPORIN TRANSPORTER"/>
    <property type="match status" value="1"/>
</dbReference>
<feature type="transmembrane region" description="Helical" evidence="8">
    <location>
        <begin position="54"/>
        <end position="73"/>
    </location>
</feature>
<dbReference type="PRINTS" id="PR00783">
    <property type="entry name" value="MINTRINSICP"/>
</dbReference>
<dbReference type="Proteomes" id="UP001627154">
    <property type="component" value="Unassembled WGS sequence"/>
</dbReference>
<dbReference type="InterPro" id="IPR000425">
    <property type="entry name" value="MIP"/>
</dbReference>
<comment type="caution">
    <text evidence="9">The sequence shown here is derived from an EMBL/GenBank/DDBJ whole genome shotgun (WGS) entry which is preliminary data.</text>
</comment>
<name>A0ABD2XET2_9HYME</name>
<keyword evidence="6 8" id="KW-0472">Membrane</keyword>
<evidence type="ECO:0000256" key="7">
    <source>
        <dbReference type="RuleBase" id="RU000477"/>
    </source>
</evidence>
<organism evidence="9 10">
    <name type="scientific">Trichogramma kaykai</name>
    <dbReference type="NCBI Taxonomy" id="54128"/>
    <lineage>
        <taxon>Eukaryota</taxon>
        <taxon>Metazoa</taxon>
        <taxon>Ecdysozoa</taxon>
        <taxon>Arthropoda</taxon>
        <taxon>Hexapoda</taxon>
        <taxon>Insecta</taxon>
        <taxon>Pterygota</taxon>
        <taxon>Neoptera</taxon>
        <taxon>Endopterygota</taxon>
        <taxon>Hymenoptera</taxon>
        <taxon>Apocrita</taxon>
        <taxon>Proctotrupomorpha</taxon>
        <taxon>Chalcidoidea</taxon>
        <taxon>Trichogrammatidae</taxon>
        <taxon>Trichogramma</taxon>
    </lineage>
</organism>
<dbReference type="InterPro" id="IPR022357">
    <property type="entry name" value="MIP_CS"/>
</dbReference>
<dbReference type="PROSITE" id="PS51257">
    <property type="entry name" value="PROKAR_LIPOPROTEIN"/>
    <property type="match status" value="1"/>
</dbReference>
<keyword evidence="5 8" id="KW-1133">Transmembrane helix</keyword>
<evidence type="ECO:0000256" key="2">
    <source>
        <dbReference type="ARBA" id="ARBA00006175"/>
    </source>
</evidence>
<dbReference type="PROSITE" id="PS00221">
    <property type="entry name" value="MIP"/>
    <property type="match status" value="1"/>
</dbReference>
<dbReference type="PANTHER" id="PTHR19139:SF270">
    <property type="entry name" value="ENTOMOGLYCEROPORIN 1-RELATED"/>
    <property type="match status" value="1"/>
</dbReference>
<evidence type="ECO:0000256" key="4">
    <source>
        <dbReference type="ARBA" id="ARBA00022692"/>
    </source>
</evidence>
<dbReference type="AlphaFoldDB" id="A0ABD2XET2"/>
<feature type="transmembrane region" description="Helical" evidence="8">
    <location>
        <begin position="218"/>
        <end position="241"/>
    </location>
</feature>
<evidence type="ECO:0000313" key="10">
    <source>
        <dbReference type="Proteomes" id="UP001627154"/>
    </source>
</evidence>
<accession>A0ABD2XET2</accession>
<dbReference type="Gene3D" id="1.20.1080.10">
    <property type="entry name" value="Glycerol uptake facilitator protein"/>
    <property type="match status" value="1"/>
</dbReference>
<reference evidence="9 10" key="1">
    <citation type="journal article" date="2024" name="bioRxiv">
        <title>A reference genome for Trichogramma kaykai: A tiny desert-dwelling parasitoid wasp with competing sex-ratio distorters.</title>
        <authorList>
            <person name="Culotta J."/>
            <person name="Lindsey A.R."/>
        </authorList>
    </citation>
    <scope>NUCLEOTIDE SEQUENCE [LARGE SCALE GENOMIC DNA]</scope>
    <source>
        <strain evidence="9 10">KSX58</strain>
    </source>
</reference>
<evidence type="ECO:0000256" key="6">
    <source>
        <dbReference type="ARBA" id="ARBA00023136"/>
    </source>
</evidence>
<feature type="transmembrane region" description="Helical" evidence="8">
    <location>
        <begin position="94"/>
        <end position="112"/>
    </location>
</feature>
<evidence type="ECO:0000313" key="9">
    <source>
        <dbReference type="EMBL" id="KAL3403166.1"/>
    </source>
</evidence>
<dbReference type="InterPro" id="IPR034294">
    <property type="entry name" value="Aquaporin_transptr"/>
</dbReference>
<evidence type="ECO:0000256" key="8">
    <source>
        <dbReference type="SAM" id="Phobius"/>
    </source>
</evidence>
<dbReference type="EMBL" id="JBJJXI010000032">
    <property type="protein sequence ID" value="KAL3403166.1"/>
    <property type="molecule type" value="Genomic_DNA"/>
</dbReference>
<comment type="subcellular location">
    <subcellularLocation>
        <location evidence="1">Membrane</location>
        <topology evidence="1">Multi-pass membrane protein</topology>
    </subcellularLocation>
</comment>
<evidence type="ECO:0000256" key="5">
    <source>
        <dbReference type="ARBA" id="ARBA00022989"/>
    </source>
</evidence>
<keyword evidence="10" id="KW-1185">Reference proteome</keyword>
<protein>
    <submittedName>
        <fullName evidence="9">Uncharacterized protein</fullName>
    </submittedName>
</protein>
<evidence type="ECO:0000256" key="1">
    <source>
        <dbReference type="ARBA" id="ARBA00004141"/>
    </source>
</evidence>
<comment type="similarity">
    <text evidence="2 7">Belongs to the MIP/aquaporin (TC 1.A.8) family.</text>
</comment>
<proteinExistence type="inferred from homology"/>
<dbReference type="SUPFAM" id="SSF81338">
    <property type="entry name" value="Aquaporin-like"/>
    <property type="match status" value="1"/>
</dbReference>
<keyword evidence="3 7" id="KW-0813">Transport</keyword>
<dbReference type="InterPro" id="IPR023271">
    <property type="entry name" value="Aquaporin-like"/>
</dbReference>
<sequence length="269" mass="28502">MSAIQKVDPWKMQEGTFTMFVAEIIATASLLFLGCMGGIGIWGSSPPPPLQTSMTFGMAVNLLIMTYGHLSGAHMNPAVTLGAVMIGLKSAPTGLIYVLAQFIGATIGYGLIKIVTPVHLMSDGNPASTAPLCVTVIHPEITIVQGILIEILCTSLILIGACATWDPRCAHTTDSVAIRFGMAVVSISLAAAPYTGCSMNPARTFAPALWNGAWKDQWVYWVGPMAGGALGTSAYQVLFAIKEDDADKTRDEDYESVKMSEIATNTPDI</sequence>
<keyword evidence="4 7" id="KW-0812">Transmembrane</keyword>
<evidence type="ECO:0000256" key="3">
    <source>
        <dbReference type="ARBA" id="ARBA00022448"/>
    </source>
</evidence>
<feature type="transmembrane region" description="Helical" evidence="8">
    <location>
        <begin position="141"/>
        <end position="164"/>
    </location>
</feature>